<evidence type="ECO:0000256" key="5">
    <source>
        <dbReference type="ARBA" id="ARBA00023119"/>
    </source>
</evidence>
<feature type="region of interest" description="Disordered" evidence="6">
    <location>
        <begin position="323"/>
        <end position="362"/>
    </location>
</feature>
<dbReference type="RefSeq" id="XP_017351522.2">
    <property type="nucleotide sequence ID" value="XM_017496033.3"/>
</dbReference>
<name>A0A2D0T9H2_ICTPU</name>
<dbReference type="GO" id="GO:0005581">
    <property type="term" value="C:collagen trimer"/>
    <property type="evidence" value="ECO:0007669"/>
    <property type="project" value="UniProtKB-KW"/>
</dbReference>
<reference evidence="9" key="2">
    <citation type="submission" date="2025-08" db="UniProtKB">
        <authorList>
            <consortium name="RefSeq"/>
        </authorList>
    </citation>
    <scope>IDENTIFICATION</scope>
    <source>
        <tissue evidence="9">Blood</tissue>
    </source>
</reference>
<dbReference type="PANTHER" id="PTHR15427:SF52">
    <property type="entry name" value="C1Q DOMAIN-CONTAINING PROTEIN"/>
    <property type="match status" value="1"/>
</dbReference>
<dbReference type="InterPro" id="IPR008983">
    <property type="entry name" value="Tumour_necrosis_fac-like_dom"/>
</dbReference>
<sequence>MHGLLCERFIQMTARDFSPVMIKVFLGLLASSALSKGMFINNKTDHGNFTPPPPGSRDRPIPPEYWGTGVYPPLPENHLPEHDYNKTDYVPPQIRAGENYPMLPKGYPFPPDSGANSQGSRMFDMPDLTYCNMILEAPVPPTADQVPWFCTCSLCKGASGGPKGERGDRGLPGPPGSSGSRGLSGPRGQPGFTGLPGLKGQKGDEGMKGNEGPLGPVGLMGERGFKGDKGDMGLEGMPGNQGPPGPPGDCPSLCDSVNGPPGEVGLPGVVGPRGLPGGSGEPGAKGEKGDHGEIGNPGVPGLNGLKGDQGEQGVCHCKDGAKGADGMTGPPGPKGEKGNVGSQGLEGVSGPKGEKGELGATGLPGPCSPAIQSGFSARLAISIPSPDRPVPFSIIIYNAQLHYNPTRGVYTAPVNGTYSFSYNLCIFNKVLKVGLFRNFFPIVKSTGTTNLGMVSQVVVLHLNMGDQVWIQVKDINSNSMCTNSENSSTFSGFLLYPDSCDEPLSRDVPDPIAGTYSWGTLEAVDEE</sequence>
<keyword evidence="8" id="KW-1185">Reference proteome</keyword>
<dbReference type="InterPro" id="IPR008160">
    <property type="entry name" value="Collagen"/>
</dbReference>
<organism evidence="8 9">
    <name type="scientific">Ictalurus punctatus</name>
    <name type="common">Channel catfish</name>
    <name type="synonym">Silurus punctatus</name>
    <dbReference type="NCBI Taxonomy" id="7998"/>
    <lineage>
        <taxon>Eukaryota</taxon>
        <taxon>Metazoa</taxon>
        <taxon>Chordata</taxon>
        <taxon>Craniata</taxon>
        <taxon>Vertebrata</taxon>
        <taxon>Euteleostomi</taxon>
        <taxon>Actinopterygii</taxon>
        <taxon>Neopterygii</taxon>
        <taxon>Teleostei</taxon>
        <taxon>Ostariophysi</taxon>
        <taxon>Siluriformes</taxon>
        <taxon>Ictaluridae</taxon>
        <taxon>Ictalurus</taxon>
    </lineage>
</organism>
<evidence type="ECO:0000256" key="3">
    <source>
        <dbReference type="ARBA" id="ARBA00022530"/>
    </source>
</evidence>
<dbReference type="InterPro" id="IPR001073">
    <property type="entry name" value="C1q_dom"/>
</dbReference>
<accession>A0A2D0T9H2</accession>
<dbReference type="SUPFAM" id="SSF49842">
    <property type="entry name" value="TNF-like"/>
    <property type="match status" value="1"/>
</dbReference>
<keyword evidence="2" id="KW-0964">Secreted</keyword>
<evidence type="ECO:0000256" key="2">
    <source>
        <dbReference type="ARBA" id="ARBA00022525"/>
    </source>
</evidence>
<gene>
    <name evidence="9" type="primary">LOC108280706</name>
</gene>
<feature type="domain" description="C1q" evidence="7">
    <location>
        <begin position="368"/>
        <end position="501"/>
    </location>
</feature>
<dbReference type="SMART" id="SM00110">
    <property type="entry name" value="C1Q"/>
    <property type="match status" value="1"/>
</dbReference>
<protein>
    <submittedName>
        <fullName evidence="9">Collagen alpha-1(X) chain</fullName>
    </submittedName>
</protein>
<keyword evidence="5 9" id="KW-0176">Collagen</keyword>
<dbReference type="Pfam" id="PF01391">
    <property type="entry name" value="Collagen"/>
    <property type="match status" value="3"/>
</dbReference>
<evidence type="ECO:0000313" key="8">
    <source>
        <dbReference type="Proteomes" id="UP000221080"/>
    </source>
</evidence>
<keyword evidence="4" id="KW-0732">Signal</keyword>
<keyword evidence="3" id="KW-0272">Extracellular matrix</keyword>
<evidence type="ECO:0000313" key="9">
    <source>
        <dbReference type="RefSeq" id="XP_017351522.2"/>
    </source>
</evidence>
<evidence type="ECO:0000256" key="4">
    <source>
        <dbReference type="ARBA" id="ARBA00022729"/>
    </source>
</evidence>
<dbReference type="PRINTS" id="PR00007">
    <property type="entry name" value="COMPLEMNTC1Q"/>
</dbReference>
<dbReference type="AlphaFoldDB" id="A0A2D0T9H2"/>
<feature type="compositionally biased region" description="Basic and acidic residues" evidence="6">
    <location>
        <begin position="284"/>
        <end position="293"/>
    </location>
</feature>
<feature type="compositionally biased region" description="Low complexity" evidence="6">
    <location>
        <begin position="177"/>
        <end position="190"/>
    </location>
</feature>
<proteinExistence type="predicted"/>
<feature type="compositionally biased region" description="Gly residues" evidence="6">
    <location>
        <begin position="274"/>
        <end position="283"/>
    </location>
</feature>
<evidence type="ECO:0000259" key="7">
    <source>
        <dbReference type="PROSITE" id="PS50871"/>
    </source>
</evidence>
<dbReference type="Pfam" id="PF00386">
    <property type="entry name" value="C1q"/>
    <property type="match status" value="1"/>
</dbReference>
<reference evidence="8" key="1">
    <citation type="journal article" date="2016" name="Nat. Commun.">
        <title>The channel catfish genome sequence provides insights into the evolution of scale formation in teleosts.</title>
        <authorList>
            <person name="Liu Z."/>
            <person name="Liu S."/>
            <person name="Yao J."/>
            <person name="Bao L."/>
            <person name="Zhang J."/>
            <person name="Li Y."/>
            <person name="Jiang C."/>
            <person name="Sun L."/>
            <person name="Wang R."/>
            <person name="Zhang Y."/>
            <person name="Zhou T."/>
            <person name="Zeng Q."/>
            <person name="Fu Q."/>
            <person name="Gao S."/>
            <person name="Li N."/>
            <person name="Koren S."/>
            <person name="Jiang Y."/>
            <person name="Zimin A."/>
            <person name="Xu P."/>
            <person name="Phillippy A.M."/>
            <person name="Geng X."/>
            <person name="Song L."/>
            <person name="Sun F."/>
            <person name="Li C."/>
            <person name="Wang X."/>
            <person name="Chen A."/>
            <person name="Jin Y."/>
            <person name="Yuan Z."/>
            <person name="Yang Y."/>
            <person name="Tan S."/>
            <person name="Peatman E."/>
            <person name="Lu J."/>
            <person name="Qin Z."/>
            <person name="Dunham R."/>
            <person name="Li Z."/>
            <person name="Sonstegard T."/>
            <person name="Feng J."/>
            <person name="Danzmann R.G."/>
            <person name="Schroeder S."/>
            <person name="Scheffler B."/>
            <person name="Duke M.V."/>
            <person name="Ballard L."/>
            <person name="Kucuktas H."/>
            <person name="Kaltenboeck L."/>
            <person name="Liu H."/>
            <person name="Armbruster J."/>
            <person name="Xie Y."/>
            <person name="Kirby M.L."/>
            <person name="Tian Y."/>
            <person name="Flanagan M.E."/>
            <person name="Mu W."/>
            <person name="Waldbieser G.C."/>
        </authorList>
    </citation>
    <scope>NUCLEOTIDE SEQUENCE [LARGE SCALE GENOMIC DNA]</scope>
    <source>
        <strain evidence="8">SDA103</strain>
    </source>
</reference>
<dbReference type="OrthoDB" id="5983381at2759"/>
<evidence type="ECO:0000256" key="6">
    <source>
        <dbReference type="SAM" id="MobiDB-lite"/>
    </source>
</evidence>
<dbReference type="InterPro" id="IPR050392">
    <property type="entry name" value="Collagen/C1q_domain"/>
</dbReference>
<dbReference type="PANTHER" id="PTHR15427">
    <property type="entry name" value="EMILIN ELASTIN MICROFIBRIL INTERFACE-LOCATED PROTEIN ELASTIN MICROFIBRIL INTERFACER"/>
    <property type="match status" value="1"/>
</dbReference>
<feature type="region of interest" description="Disordered" evidence="6">
    <location>
        <begin position="159"/>
        <end position="248"/>
    </location>
</feature>
<dbReference type="Gene3D" id="2.60.120.40">
    <property type="match status" value="1"/>
</dbReference>
<dbReference type="Proteomes" id="UP000221080">
    <property type="component" value="Chromosome 20"/>
</dbReference>
<feature type="compositionally biased region" description="Basic and acidic residues" evidence="6">
    <location>
        <begin position="223"/>
        <end position="232"/>
    </location>
</feature>
<feature type="region of interest" description="Disordered" evidence="6">
    <location>
        <begin position="272"/>
        <end position="297"/>
    </location>
</feature>
<dbReference type="PROSITE" id="PS50871">
    <property type="entry name" value="C1Q"/>
    <property type="match status" value="1"/>
</dbReference>
<comment type="subcellular location">
    <subcellularLocation>
        <location evidence="1">Secreted</location>
        <location evidence="1">Extracellular space</location>
        <location evidence="1">Extracellular matrix</location>
    </subcellularLocation>
</comment>
<dbReference type="GeneID" id="108280706"/>
<evidence type="ECO:0000256" key="1">
    <source>
        <dbReference type="ARBA" id="ARBA00004498"/>
    </source>
</evidence>
<dbReference type="KEGG" id="ipu:108280706"/>
<dbReference type="STRING" id="7998.ENSIPUP00000018184"/>